<dbReference type="GO" id="GO:0003677">
    <property type="term" value="F:DNA binding"/>
    <property type="evidence" value="ECO:0007669"/>
    <property type="project" value="InterPro"/>
</dbReference>
<dbReference type="InterPro" id="IPR013324">
    <property type="entry name" value="RNA_pol_sigma_r3/r4-like"/>
</dbReference>
<evidence type="ECO:0000256" key="1">
    <source>
        <dbReference type="ARBA" id="ARBA00010641"/>
    </source>
</evidence>
<dbReference type="InterPro" id="IPR036388">
    <property type="entry name" value="WH-like_DNA-bd_sf"/>
</dbReference>
<dbReference type="Pfam" id="PF08281">
    <property type="entry name" value="Sigma70_r4_2"/>
    <property type="match status" value="1"/>
</dbReference>
<evidence type="ECO:0000313" key="7">
    <source>
        <dbReference type="EMBL" id="RPD41178.1"/>
    </source>
</evidence>
<evidence type="ECO:0000256" key="3">
    <source>
        <dbReference type="ARBA" id="ARBA00023082"/>
    </source>
</evidence>
<dbReference type="Pfam" id="PF04542">
    <property type="entry name" value="Sigma70_r2"/>
    <property type="match status" value="1"/>
</dbReference>
<dbReference type="CDD" id="cd06171">
    <property type="entry name" value="Sigma70_r4"/>
    <property type="match status" value="1"/>
</dbReference>
<dbReference type="SUPFAM" id="SSF88659">
    <property type="entry name" value="Sigma3 and sigma4 domains of RNA polymerase sigma factors"/>
    <property type="match status" value="1"/>
</dbReference>
<dbReference type="NCBIfam" id="TIGR02985">
    <property type="entry name" value="Sig70_bacteroi1"/>
    <property type="match status" value="1"/>
</dbReference>
<dbReference type="InterPro" id="IPR007627">
    <property type="entry name" value="RNA_pol_sigma70_r2"/>
</dbReference>
<feature type="domain" description="RNA polymerase sigma-70 region 2" evidence="5">
    <location>
        <begin position="28"/>
        <end position="91"/>
    </location>
</feature>
<dbReference type="Gene3D" id="1.10.1740.10">
    <property type="match status" value="1"/>
</dbReference>
<dbReference type="PANTHER" id="PTHR43133:SF46">
    <property type="entry name" value="RNA POLYMERASE SIGMA-70 FACTOR ECF SUBFAMILY"/>
    <property type="match status" value="1"/>
</dbReference>
<dbReference type="InterPro" id="IPR013249">
    <property type="entry name" value="RNA_pol_sigma70_r4_t2"/>
</dbReference>
<dbReference type="GO" id="GO:0006352">
    <property type="term" value="P:DNA-templated transcription initiation"/>
    <property type="evidence" value="ECO:0007669"/>
    <property type="project" value="InterPro"/>
</dbReference>
<dbReference type="InterPro" id="IPR013325">
    <property type="entry name" value="RNA_pol_sigma_r2"/>
</dbReference>
<accession>A0A3N4MCC3</accession>
<dbReference type="InterPro" id="IPR014327">
    <property type="entry name" value="RNA_pol_sigma70_bacteroid"/>
</dbReference>
<organism evidence="7 8">
    <name type="scientific">Chitinophaga barathri</name>
    <dbReference type="NCBI Taxonomy" id="1647451"/>
    <lineage>
        <taxon>Bacteria</taxon>
        <taxon>Pseudomonadati</taxon>
        <taxon>Bacteroidota</taxon>
        <taxon>Chitinophagia</taxon>
        <taxon>Chitinophagales</taxon>
        <taxon>Chitinophagaceae</taxon>
        <taxon>Chitinophaga</taxon>
    </lineage>
</organism>
<name>A0A3N4MCC3_9BACT</name>
<gene>
    <name evidence="7" type="ORF">EG028_10880</name>
</gene>
<proteinExistence type="inferred from homology"/>
<dbReference type="GO" id="GO:0016987">
    <property type="term" value="F:sigma factor activity"/>
    <property type="evidence" value="ECO:0007669"/>
    <property type="project" value="UniProtKB-KW"/>
</dbReference>
<evidence type="ECO:0000256" key="4">
    <source>
        <dbReference type="ARBA" id="ARBA00023163"/>
    </source>
</evidence>
<dbReference type="OrthoDB" id="663247at2"/>
<dbReference type="NCBIfam" id="TIGR02937">
    <property type="entry name" value="sigma70-ECF"/>
    <property type="match status" value="1"/>
</dbReference>
<dbReference type="EMBL" id="RMBX01000005">
    <property type="protein sequence ID" value="RPD41178.1"/>
    <property type="molecule type" value="Genomic_DNA"/>
</dbReference>
<dbReference type="PANTHER" id="PTHR43133">
    <property type="entry name" value="RNA POLYMERASE ECF-TYPE SIGMA FACTO"/>
    <property type="match status" value="1"/>
</dbReference>
<keyword evidence="4" id="KW-0804">Transcription</keyword>
<keyword evidence="8" id="KW-1185">Reference proteome</keyword>
<dbReference type="Gene3D" id="1.10.10.10">
    <property type="entry name" value="Winged helix-like DNA-binding domain superfamily/Winged helix DNA-binding domain"/>
    <property type="match status" value="1"/>
</dbReference>
<sequence>MYSNWPELDGSVAELFLKGDKEAFTTIYHSFAPGLLSYATTICGSQEQAKDIIQDVFVVCWEKRKQITADQLDRWLIKVTKNMSVKAFRRNVLTAGYLTDGSLEMADEIPEDNTPYLEEALKIVNALPPERKKIFLLSRIHQKSYREIAEELGISVKTVENQISSALKHIRCQVPVSEAVFLLCIVLMPLKTPPIGL</sequence>
<evidence type="ECO:0000259" key="5">
    <source>
        <dbReference type="Pfam" id="PF04542"/>
    </source>
</evidence>
<evidence type="ECO:0000313" key="8">
    <source>
        <dbReference type="Proteomes" id="UP000279089"/>
    </source>
</evidence>
<dbReference type="Proteomes" id="UP000279089">
    <property type="component" value="Unassembled WGS sequence"/>
</dbReference>
<evidence type="ECO:0000256" key="2">
    <source>
        <dbReference type="ARBA" id="ARBA00023015"/>
    </source>
</evidence>
<evidence type="ECO:0000259" key="6">
    <source>
        <dbReference type="Pfam" id="PF08281"/>
    </source>
</evidence>
<dbReference type="InterPro" id="IPR039425">
    <property type="entry name" value="RNA_pol_sigma-70-like"/>
</dbReference>
<comment type="caution">
    <text evidence="7">The sequence shown here is derived from an EMBL/GenBank/DDBJ whole genome shotgun (WGS) entry which is preliminary data.</text>
</comment>
<dbReference type="RefSeq" id="WP_120516518.1">
    <property type="nucleotide sequence ID" value="NZ_QXZY01000006.1"/>
</dbReference>
<feature type="domain" description="RNA polymerase sigma factor 70 region 4 type 2" evidence="6">
    <location>
        <begin position="118"/>
        <end position="170"/>
    </location>
</feature>
<dbReference type="AlphaFoldDB" id="A0A3N4MCC3"/>
<protein>
    <submittedName>
        <fullName evidence="7">RNA polymerase sigma-70 factor</fullName>
    </submittedName>
</protein>
<dbReference type="InterPro" id="IPR014284">
    <property type="entry name" value="RNA_pol_sigma-70_dom"/>
</dbReference>
<keyword evidence="3" id="KW-0731">Sigma factor</keyword>
<comment type="similarity">
    <text evidence="1">Belongs to the sigma-70 factor family. ECF subfamily.</text>
</comment>
<keyword evidence="2" id="KW-0805">Transcription regulation</keyword>
<dbReference type="SUPFAM" id="SSF88946">
    <property type="entry name" value="Sigma2 domain of RNA polymerase sigma factors"/>
    <property type="match status" value="1"/>
</dbReference>
<reference evidence="8" key="1">
    <citation type="submission" date="2018-11" db="EMBL/GenBank/DDBJ databases">
        <title>Chitinophaga lutea sp.nov., isolate from arsenic contaminated soil.</title>
        <authorList>
            <person name="Zong Y."/>
        </authorList>
    </citation>
    <scope>NUCLEOTIDE SEQUENCE [LARGE SCALE GENOMIC DNA]</scope>
    <source>
        <strain evidence="8">YLT18</strain>
    </source>
</reference>